<proteinExistence type="inferred from homology"/>
<dbReference type="SUPFAM" id="SSF53850">
    <property type="entry name" value="Periplasmic binding protein-like II"/>
    <property type="match status" value="1"/>
</dbReference>
<comment type="similarity">
    <text evidence="1">Belongs to the LysR transcriptional regulatory family.</text>
</comment>
<dbReference type="GO" id="GO:0003700">
    <property type="term" value="F:DNA-binding transcription factor activity"/>
    <property type="evidence" value="ECO:0007669"/>
    <property type="project" value="InterPro"/>
</dbReference>
<dbReference type="Gene3D" id="3.40.190.10">
    <property type="entry name" value="Periplasmic binding protein-like II"/>
    <property type="match status" value="1"/>
</dbReference>
<dbReference type="InterPro" id="IPR005119">
    <property type="entry name" value="LysR_subst-bd"/>
</dbReference>
<keyword evidence="3" id="KW-0238">DNA-binding</keyword>
<dbReference type="InterPro" id="IPR036390">
    <property type="entry name" value="WH_DNA-bd_sf"/>
</dbReference>
<dbReference type="SUPFAM" id="SSF46785">
    <property type="entry name" value="Winged helix' DNA-binding domain"/>
    <property type="match status" value="1"/>
</dbReference>
<evidence type="ECO:0000256" key="1">
    <source>
        <dbReference type="ARBA" id="ARBA00009437"/>
    </source>
</evidence>
<sequence>MSFEKQITFKQLRALEAVSRTGSVTKAAAELFVTPPAISTQIKTLEILVGAKLLRRSGQGFQVNDCGQEVLQLGHRIQAAIETSSQKLQALQTGKAGSIGVGVVSTGKYFAPQILAAFMREYPDIDLRVTIGNRAEITQAL</sequence>
<dbReference type="PANTHER" id="PTHR30126">
    <property type="entry name" value="HTH-TYPE TRANSCRIPTIONAL REGULATOR"/>
    <property type="match status" value="1"/>
</dbReference>
<gene>
    <name evidence="6" type="ORF">MNBD_ALPHA06-1674</name>
</gene>
<dbReference type="Pfam" id="PF00126">
    <property type="entry name" value="HTH_1"/>
    <property type="match status" value="1"/>
</dbReference>
<organism evidence="6">
    <name type="scientific">hydrothermal vent metagenome</name>
    <dbReference type="NCBI Taxonomy" id="652676"/>
    <lineage>
        <taxon>unclassified sequences</taxon>
        <taxon>metagenomes</taxon>
        <taxon>ecological metagenomes</taxon>
    </lineage>
</organism>
<evidence type="ECO:0000256" key="2">
    <source>
        <dbReference type="ARBA" id="ARBA00023015"/>
    </source>
</evidence>
<feature type="domain" description="HTH lysR-type" evidence="5">
    <location>
        <begin position="7"/>
        <end position="64"/>
    </location>
</feature>
<reference evidence="6" key="1">
    <citation type="submission" date="2018-06" db="EMBL/GenBank/DDBJ databases">
        <authorList>
            <person name="Zhirakovskaya E."/>
        </authorList>
    </citation>
    <scope>NUCLEOTIDE SEQUENCE</scope>
</reference>
<dbReference type="AlphaFoldDB" id="A0A3B0SEP8"/>
<dbReference type="Pfam" id="PF03466">
    <property type="entry name" value="LysR_substrate"/>
    <property type="match status" value="1"/>
</dbReference>
<dbReference type="Gene3D" id="1.10.10.10">
    <property type="entry name" value="Winged helix-like DNA-binding domain superfamily/Winged helix DNA-binding domain"/>
    <property type="match status" value="1"/>
</dbReference>
<evidence type="ECO:0000256" key="4">
    <source>
        <dbReference type="ARBA" id="ARBA00023163"/>
    </source>
</evidence>
<evidence type="ECO:0000259" key="5">
    <source>
        <dbReference type="PROSITE" id="PS50931"/>
    </source>
</evidence>
<dbReference type="InterPro" id="IPR000847">
    <property type="entry name" value="LysR_HTH_N"/>
</dbReference>
<feature type="non-terminal residue" evidence="6">
    <location>
        <position position="141"/>
    </location>
</feature>
<keyword evidence="4" id="KW-0804">Transcription</keyword>
<protein>
    <submittedName>
        <fullName evidence="6">RuBisCO operon transcriptional regulator CbbR</fullName>
    </submittedName>
</protein>
<keyword evidence="2" id="KW-0805">Transcription regulation</keyword>
<evidence type="ECO:0000256" key="3">
    <source>
        <dbReference type="ARBA" id="ARBA00023125"/>
    </source>
</evidence>
<accession>A0A3B0SEP8</accession>
<dbReference type="PROSITE" id="PS50931">
    <property type="entry name" value="HTH_LYSR"/>
    <property type="match status" value="1"/>
</dbReference>
<dbReference type="PRINTS" id="PR00039">
    <property type="entry name" value="HTHLYSR"/>
</dbReference>
<name>A0A3B0SEP8_9ZZZZ</name>
<dbReference type="PANTHER" id="PTHR30126:SF5">
    <property type="entry name" value="HTH-TYPE TRANSCRIPTIONAL ACTIVATOR CMPR"/>
    <property type="match status" value="1"/>
</dbReference>
<dbReference type="InterPro" id="IPR036388">
    <property type="entry name" value="WH-like_DNA-bd_sf"/>
</dbReference>
<dbReference type="EMBL" id="UOEE01000275">
    <property type="protein sequence ID" value="VAV99426.1"/>
    <property type="molecule type" value="Genomic_DNA"/>
</dbReference>
<dbReference type="GO" id="GO:0000976">
    <property type="term" value="F:transcription cis-regulatory region binding"/>
    <property type="evidence" value="ECO:0007669"/>
    <property type="project" value="TreeGrafter"/>
</dbReference>
<evidence type="ECO:0000313" key="6">
    <source>
        <dbReference type="EMBL" id="VAV99426.1"/>
    </source>
</evidence>